<dbReference type="InterPro" id="IPR039261">
    <property type="entry name" value="FNR_nucleotide-bd"/>
</dbReference>
<keyword evidence="4" id="KW-1003">Cell membrane</keyword>
<keyword evidence="3" id="KW-0813">Transport</keyword>
<keyword evidence="7" id="KW-1133">Transmembrane helix</keyword>
<keyword evidence="7" id="KW-0472">Membrane</keyword>
<dbReference type="GO" id="GO:0052851">
    <property type="term" value="F:ferric-chelate reductase (NADPH) activity"/>
    <property type="evidence" value="ECO:0007669"/>
    <property type="project" value="UniProtKB-EC"/>
</dbReference>
<keyword evidence="7" id="KW-0812">Transmembrane</keyword>
<dbReference type="CDD" id="cd06186">
    <property type="entry name" value="NOX_Duox_like_FAD_NADP"/>
    <property type="match status" value="1"/>
</dbReference>
<evidence type="ECO:0000259" key="8">
    <source>
        <dbReference type="PROSITE" id="PS51384"/>
    </source>
</evidence>
<comment type="catalytic activity">
    <reaction evidence="5">
        <text>2 a Fe(II)-siderophore + NADP(+) + H(+) = 2 a Fe(III)-siderophore + NADPH</text>
        <dbReference type="Rhea" id="RHEA:28795"/>
        <dbReference type="Rhea" id="RHEA-COMP:11342"/>
        <dbReference type="Rhea" id="RHEA-COMP:11344"/>
        <dbReference type="ChEBI" id="CHEBI:15378"/>
        <dbReference type="ChEBI" id="CHEBI:29033"/>
        <dbReference type="ChEBI" id="CHEBI:29034"/>
        <dbReference type="ChEBI" id="CHEBI:57783"/>
        <dbReference type="ChEBI" id="CHEBI:58349"/>
        <dbReference type="EC" id="1.16.1.9"/>
    </reaction>
</comment>
<accession>A0A8H6GBU7</accession>
<evidence type="ECO:0000256" key="2">
    <source>
        <dbReference type="ARBA" id="ARBA00012668"/>
    </source>
</evidence>
<feature type="transmembrane region" description="Helical" evidence="7">
    <location>
        <begin position="404"/>
        <end position="422"/>
    </location>
</feature>
<protein>
    <recommendedName>
        <fullName evidence="2">ferric-chelate reductase (NADPH)</fullName>
        <ecNumber evidence="2">1.16.1.9</ecNumber>
    </recommendedName>
</protein>
<dbReference type="InterPro" id="IPR017927">
    <property type="entry name" value="FAD-bd_FR_type"/>
</dbReference>
<dbReference type="PANTHER" id="PTHR32361:SF26">
    <property type="entry name" value="FAD-BINDING 8 DOMAIN-CONTAINING PROTEIN-RELATED"/>
    <property type="match status" value="1"/>
</dbReference>
<dbReference type="GO" id="GO:0006826">
    <property type="term" value="P:iron ion transport"/>
    <property type="evidence" value="ECO:0007669"/>
    <property type="project" value="TreeGrafter"/>
</dbReference>
<proteinExistence type="predicted"/>
<comment type="caution">
    <text evidence="9">The sequence shown here is derived from an EMBL/GenBank/DDBJ whole genome shotgun (WGS) entry which is preliminary data.</text>
</comment>
<evidence type="ECO:0000313" key="9">
    <source>
        <dbReference type="EMBL" id="KAF6515203.1"/>
    </source>
</evidence>
<dbReference type="PROSITE" id="PS51384">
    <property type="entry name" value="FAD_FR"/>
    <property type="match status" value="1"/>
</dbReference>
<dbReference type="EC" id="1.16.1.9" evidence="2"/>
<dbReference type="InterPro" id="IPR017938">
    <property type="entry name" value="Riboflavin_synthase-like_b-brl"/>
</dbReference>
<feature type="compositionally biased region" description="Low complexity" evidence="6">
    <location>
        <begin position="30"/>
        <end position="48"/>
    </location>
</feature>
<feature type="transmembrane region" description="Helical" evidence="7">
    <location>
        <begin position="374"/>
        <end position="392"/>
    </location>
</feature>
<feature type="domain" description="FAD-binding FR-type" evidence="8">
    <location>
        <begin position="486"/>
        <end position="591"/>
    </location>
</feature>
<reference evidence="9" key="1">
    <citation type="journal article" date="2020" name="bioRxiv">
        <title>A chromosome-scale genome assembly for the Fusarium oxysporum strain Fo5176 to establish a model Arabidopsis-fungal pathosystem.</title>
        <authorList>
            <person name="Fokkens L."/>
            <person name="Guo L."/>
            <person name="Dora S."/>
            <person name="Wang B."/>
            <person name="Ye K."/>
            <person name="Sanchez-Rodriguez C."/>
            <person name="Croll D."/>
        </authorList>
    </citation>
    <scope>NUCLEOTIDE SEQUENCE [LARGE SCALE GENOMIC DNA]</scope>
    <source>
        <strain evidence="9">Fo5176</strain>
    </source>
</reference>
<feature type="transmembrane region" description="Helical" evidence="7">
    <location>
        <begin position="459"/>
        <end position="477"/>
    </location>
</feature>
<evidence type="ECO:0000313" key="10">
    <source>
        <dbReference type="Proteomes" id="UP000593570"/>
    </source>
</evidence>
<dbReference type="InterPro" id="IPR046797">
    <property type="entry name" value="PDDEXK_12"/>
</dbReference>
<feature type="region of interest" description="Disordered" evidence="6">
    <location>
        <begin position="1"/>
        <end position="50"/>
    </location>
</feature>
<dbReference type="Gene3D" id="3.40.50.80">
    <property type="entry name" value="Nucleotide-binding domain of ferredoxin-NADP reductase (FNR) module"/>
    <property type="match status" value="1"/>
</dbReference>
<dbReference type="Pfam" id="PF08022">
    <property type="entry name" value="FAD_binding_8"/>
    <property type="match status" value="1"/>
</dbReference>
<evidence type="ECO:0000256" key="5">
    <source>
        <dbReference type="ARBA" id="ARBA00048483"/>
    </source>
</evidence>
<dbReference type="EMBL" id="JACDXP010000014">
    <property type="protein sequence ID" value="KAF6515203.1"/>
    <property type="molecule type" value="Genomic_DNA"/>
</dbReference>
<dbReference type="Pfam" id="PF20516">
    <property type="entry name" value="PDDEXK_12"/>
    <property type="match status" value="1"/>
</dbReference>
<dbReference type="AlphaFoldDB" id="A0A8H6GBU7"/>
<evidence type="ECO:0000256" key="6">
    <source>
        <dbReference type="SAM" id="MobiDB-lite"/>
    </source>
</evidence>
<gene>
    <name evidence="9" type="ORF">HZS61_005109</name>
</gene>
<dbReference type="PANTHER" id="PTHR32361">
    <property type="entry name" value="FERRIC/CUPRIC REDUCTASE TRANSMEMBRANE COMPONENT"/>
    <property type="match status" value="1"/>
</dbReference>
<dbReference type="InterPro" id="IPR051410">
    <property type="entry name" value="Ferric/Cupric_Reductase"/>
</dbReference>
<name>A0A8H6GBU7_FUSOX</name>
<evidence type="ECO:0000256" key="3">
    <source>
        <dbReference type="ARBA" id="ARBA00022448"/>
    </source>
</evidence>
<dbReference type="GO" id="GO:0006879">
    <property type="term" value="P:intracellular iron ion homeostasis"/>
    <property type="evidence" value="ECO:0007669"/>
    <property type="project" value="TreeGrafter"/>
</dbReference>
<dbReference type="GO" id="GO:0015677">
    <property type="term" value="P:copper ion import"/>
    <property type="evidence" value="ECO:0007669"/>
    <property type="project" value="TreeGrafter"/>
</dbReference>
<feature type="transmembrane region" description="Helical" evidence="7">
    <location>
        <begin position="341"/>
        <end position="362"/>
    </location>
</feature>
<dbReference type="Proteomes" id="UP000593570">
    <property type="component" value="Unassembled WGS sequence"/>
</dbReference>
<comment type="subcellular location">
    <subcellularLocation>
        <location evidence="1">Cell membrane</location>
        <topology evidence="1">Multi-pass membrane protein</topology>
    </subcellularLocation>
</comment>
<sequence length="775" mass="86250">MVGSDEEGDAIDDTPKASSRGWRKKALDLSRGSTPSHASSSAASGASSPMKQLRYAATQDAGFTTVPFVDNVQRLPPSLQKIRQELVNIGYGAAMLPQSMREELQSLGDFPDYAFYDPAPQPSQWRIPPIPLIRRLVSRAAECQRYNEGESSWNNDIHDSVLAWVFRETEDVAMFDYRYCTGAQIIQEYRPIGTSSKSVDFCICIKPPESSVEGQKITEAIVTRPGISISHTEWGNFCRHPIALSIETKRQAEWEKALLQIATWHSAQWRALQFSTKVESIEFLAGVIVQGHSCILTITDCVDIITWAHMLMFLSYLTTNLSCIIIGAGDVVEACSRAGKLAFINLIILYIGPCLDFIASVLRFRLRVQRRIHAGAGYVVAILSTIHAVGAFSRHGWSAIDQGHNLYATLALAGIYFILIPIRTFPSWIPYEMLLSIHHLVAGWLGFAMWHHIPTDSQFSLIFLYVVAGIFLGSLTWQVGETVYRNGWWFQSVSLSQNGSYDYIQVRMTLRKPVKVEPGQYINLWIPLGPLSGLQSHPFTVANWSIRAQTELKVFVGVKRGLTSKLRDAVKRGLKSNIGLYMGPYGATIAMKGYETILLVATGLGVVAVAPYLQGLVHATRAHEIRSAPVHLIWHIPSWKQAHAVFDIIDFALALDEGDDTEEGGGKPPQISGIKISMCYEEEKSSLPPKVQLFIREMEKKESEKPGRTRIKVYNRDLPLETLLINDAVISPAQGDSEKPTMIAASVSKDMRHKLVKFAGEHSSAVDLVFTDYQP</sequence>
<evidence type="ECO:0000256" key="4">
    <source>
        <dbReference type="ARBA" id="ARBA00022475"/>
    </source>
</evidence>
<feature type="compositionally biased region" description="Acidic residues" evidence="6">
    <location>
        <begin position="1"/>
        <end position="12"/>
    </location>
</feature>
<dbReference type="InterPro" id="IPR013112">
    <property type="entry name" value="FAD-bd_8"/>
</dbReference>
<evidence type="ECO:0000256" key="1">
    <source>
        <dbReference type="ARBA" id="ARBA00004651"/>
    </source>
</evidence>
<evidence type="ECO:0000256" key="7">
    <source>
        <dbReference type="SAM" id="Phobius"/>
    </source>
</evidence>
<organism evidence="9 10">
    <name type="scientific">Fusarium oxysporum f. sp. conglutinans</name>
    <dbReference type="NCBI Taxonomy" id="100902"/>
    <lineage>
        <taxon>Eukaryota</taxon>
        <taxon>Fungi</taxon>
        <taxon>Dikarya</taxon>
        <taxon>Ascomycota</taxon>
        <taxon>Pezizomycotina</taxon>
        <taxon>Sordariomycetes</taxon>
        <taxon>Hypocreomycetidae</taxon>
        <taxon>Hypocreales</taxon>
        <taxon>Nectriaceae</taxon>
        <taxon>Fusarium</taxon>
        <taxon>Fusarium oxysporum species complex</taxon>
    </lineage>
</organism>
<feature type="transmembrane region" description="Helical" evidence="7">
    <location>
        <begin position="434"/>
        <end position="453"/>
    </location>
</feature>
<dbReference type="GO" id="GO:0005886">
    <property type="term" value="C:plasma membrane"/>
    <property type="evidence" value="ECO:0007669"/>
    <property type="project" value="UniProtKB-SubCell"/>
</dbReference>
<dbReference type="SUPFAM" id="SSF63380">
    <property type="entry name" value="Riboflavin synthase domain-like"/>
    <property type="match status" value="1"/>
</dbReference>